<protein>
    <recommendedName>
        <fullName evidence="4">Transmembrane protein</fullName>
    </recommendedName>
</protein>
<sequence>MTKDRLSEFDLGQPHLLPTRRTATNRLSNWRPPSFAESLDTLVRSRCNRQILLFCLGFICPILWMIAAFLPLPHRPASQGDMEKTLAGFADDKQWLKARWWRTLNRIMSVIGVLVIAAVVSLSVVVAKGFGGPAAAT</sequence>
<dbReference type="Proteomes" id="UP000799436">
    <property type="component" value="Unassembled WGS sequence"/>
</dbReference>
<keyword evidence="1" id="KW-1133">Transmembrane helix</keyword>
<keyword evidence="1" id="KW-0812">Transmembrane</keyword>
<organism evidence="2 3">
    <name type="scientific">Teratosphaeria nubilosa</name>
    <dbReference type="NCBI Taxonomy" id="161662"/>
    <lineage>
        <taxon>Eukaryota</taxon>
        <taxon>Fungi</taxon>
        <taxon>Dikarya</taxon>
        <taxon>Ascomycota</taxon>
        <taxon>Pezizomycotina</taxon>
        <taxon>Dothideomycetes</taxon>
        <taxon>Dothideomycetidae</taxon>
        <taxon>Mycosphaerellales</taxon>
        <taxon>Teratosphaeriaceae</taxon>
        <taxon>Teratosphaeria</taxon>
    </lineage>
</organism>
<accession>A0A6G1L3H8</accession>
<dbReference type="AlphaFoldDB" id="A0A6G1L3H8"/>
<evidence type="ECO:0000313" key="2">
    <source>
        <dbReference type="EMBL" id="KAF2767483.1"/>
    </source>
</evidence>
<feature type="transmembrane region" description="Helical" evidence="1">
    <location>
        <begin position="107"/>
        <end position="127"/>
    </location>
</feature>
<keyword evidence="3" id="KW-1185">Reference proteome</keyword>
<dbReference type="OrthoDB" id="4153178at2759"/>
<name>A0A6G1L3H8_9PEZI</name>
<evidence type="ECO:0000256" key="1">
    <source>
        <dbReference type="SAM" id="Phobius"/>
    </source>
</evidence>
<gene>
    <name evidence="2" type="ORF">EJ03DRAFT_276017</name>
</gene>
<keyword evidence="1" id="KW-0472">Membrane</keyword>
<evidence type="ECO:0008006" key="4">
    <source>
        <dbReference type="Google" id="ProtNLM"/>
    </source>
</evidence>
<feature type="transmembrane region" description="Helical" evidence="1">
    <location>
        <begin position="51"/>
        <end position="72"/>
    </location>
</feature>
<dbReference type="EMBL" id="ML995855">
    <property type="protein sequence ID" value="KAF2767483.1"/>
    <property type="molecule type" value="Genomic_DNA"/>
</dbReference>
<evidence type="ECO:0000313" key="3">
    <source>
        <dbReference type="Proteomes" id="UP000799436"/>
    </source>
</evidence>
<proteinExistence type="predicted"/>
<reference evidence="2" key="1">
    <citation type="journal article" date="2020" name="Stud. Mycol.">
        <title>101 Dothideomycetes genomes: a test case for predicting lifestyles and emergence of pathogens.</title>
        <authorList>
            <person name="Haridas S."/>
            <person name="Albert R."/>
            <person name="Binder M."/>
            <person name="Bloem J."/>
            <person name="Labutti K."/>
            <person name="Salamov A."/>
            <person name="Andreopoulos B."/>
            <person name="Baker S."/>
            <person name="Barry K."/>
            <person name="Bills G."/>
            <person name="Bluhm B."/>
            <person name="Cannon C."/>
            <person name="Castanera R."/>
            <person name="Culley D."/>
            <person name="Daum C."/>
            <person name="Ezra D."/>
            <person name="Gonzalez J."/>
            <person name="Henrissat B."/>
            <person name="Kuo A."/>
            <person name="Liang C."/>
            <person name="Lipzen A."/>
            <person name="Lutzoni F."/>
            <person name="Magnuson J."/>
            <person name="Mondo S."/>
            <person name="Nolan M."/>
            <person name="Ohm R."/>
            <person name="Pangilinan J."/>
            <person name="Park H.-J."/>
            <person name="Ramirez L."/>
            <person name="Alfaro M."/>
            <person name="Sun H."/>
            <person name="Tritt A."/>
            <person name="Yoshinaga Y."/>
            <person name="Zwiers L.-H."/>
            <person name="Turgeon B."/>
            <person name="Goodwin S."/>
            <person name="Spatafora J."/>
            <person name="Crous P."/>
            <person name="Grigoriev I."/>
        </authorList>
    </citation>
    <scope>NUCLEOTIDE SEQUENCE</scope>
    <source>
        <strain evidence="2">CBS 116005</strain>
    </source>
</reference>